<dbReference type="InterPro" id="IPR047124">
    <property type="entry name" value="HI_0220.2"/>
</dbReference>
<gene>
    <name evidence="2" type="ORF">H1D41_17950</name>
</gene>
<evidence type="ECO:0000313" key="2">
    <source>
        <dbReference type="EMBL" id="MBI1495524.1"/>
    </source>
</evidence>
<organism evidence="2 3">
    <name type="scientific">Halocynthiibacter styelae</name>
    <dbReference type="NCBI Taxonomy" id="2761955"/>
    <lineage>
        <taxon>Bacteria</taxon>
        <taxon>Pseudomonadati</taxon>
        <taxon>Pseudomonadota</taxon>
        <taxon>Alphaproteobacteria</taxon>
        <taxon>Rhodobacterales</taxon>
        <taxon>Paracoccaceae</taxon>
        <taxon>Halocynthiibacter</taxon>
    </lineage>
</organism>
<dbReference type="Pfam" id="PF03167">
    <property type="entry name" value="UDG"/>
    <property type="match status" value="1"/>
</dbReference>
<dbReference type="SMART" id="SM00987">
    <property type="entry name" value="UreE_C"/>
    <property type="match status" value="1"/>
</dbReference>
<sequence>MSNKQPDIATEISTCRLCSDRFRQTHTAHEPRPVAWFQPGARILIAGQAPGMRVHQSGRPFTDPSGDRLRQWMGVDEDVFYDKARIAIAPMAFCFPGYNAKGADLAPPAVCAKTWRAKVLASLPDLRLTLVIGGYAQKYHLGDAASGGVTQTVERWRDHGAETIPLPHPSWRNSGWLKKHPWFEAELLPVLRSRVSEAL</sequence>
<comment type="caution">
    <text evidence="2">The sequence shown here is derived from an EMBL/GenBank/DDBJ whole genome shotgun (WGS) entry which is preliminary data.</text>
</comment>
<dbReference type="InterPro" id="IPR005122">
    <property type="entry name" value="Uracil-DNA_glycosylase-like"/>
</dbReference>
<dbReference type="EMBL" id="JADCKQ010000023">
    <property type="protein sequence ID" value="MBI1495524.1"/>
    <property type="molecule type" value="Genomic_DNA"/>
</dbReference>
<dbReference type="PANTHER" id="PTHR42160">
    <property type="entry name" value="URACIL-DNA GLYCOSYLASE SUPERFAMILY PROTEIN"/>
    <property type="match status" value="1"/>
</dbReference>
<dbReference type="RefSeq" id="WP_228850219.1">
    <property type="nucleotide sequence ID" value="NZ_JADCKQ010000023.1"/>
</dbReference>
<dbReference type="SUPFAM" id="SSF52141">
    <property type="entry name" value="Uracil-DNA glycosylase-like"/>
    <property type="match status" value="1"/>
</dbReference>
<dbReference type="InterPro" id="IPR036895">
    <property type="entry name" value="Uracil-DNA_glycosylase-like_sf"/>
</dbReference>
<evidence type="ECO:0000259" key="1">
    <source>
        <dbReference type="SMART" id="SM00986"/>
    </source>
</evidence>
<dbReference type="PANTHER" id="PTHR42160:SF1">
    <property type="entry name" value="URACIL-DNA GLYCOSYLASE SUPERFAMILY PROTEIN"/>
    <property type="match status" value="1"/>
</dbReference>
<feature type="domain" description="Uracil-DNA glycosylase-like" evidence="1">
    <location>
        <begin position="34"/>
        <end position="192"/>
    </location>
</feature>
<dbReference type="AlphaFoldDB" id="A0A8J7IF08"/>
<evidence type="ECO:0000313" key="3">
    <source>
        <dbReference type="Proteomes" id="UP000640583"/>
    </source>
</evidence>
<dbReference type="CDD" id="cd10033">
    <property type="entry name" value="UDG_like"/>
    <property type="match status" value="1"/>
</dbReference>
<dbReference type="Gene3D" id="3.40.470.10">
    <property type="entry name" value="Uracil-DNA glycosylase-like domain"/>
    <property type="match status" value="1"/>
</dbReference>
<accession>A0A8J7IF08</accession>
<dbReference type="Proteomes" id="UP000640583">
    <property type="component" value="Unassembled WGS sequence"/>
</dbReference>
<reference evidence="2" key="1">
    <citation type="submission" date="2020-10" db="EMBL/GenBank/DDBJ databases">
        <title>Paenihalocynthiibacter styelae gen. nov., sp. nov., isolated from stalked sea squirt Styela clava.</title>
        <authorList>
            <person name="Kim Y.-O."/>
            <person name="Yoon J.-H."/>
        </authorList>
    </citation>
    <scope>NUCLEOTIDE SEQUENCE</scope>
    <source>
        <strain evidence="2">MYP1-1</strain>
    </source>
</reference>
<keyword evidence="3" id="KW-1185">Reference proteome</keyword>
<protein>
    <submittedName>
        <fullName evidence="2">Uracil-DNA glycosylase family protein</fullName>
    </submittedName>
</protein>
<dbReference type="SMART" id="SM00986">
    <property type="entry name" value="UDG"/>
    <property type="match status" value="1"/>
</dbReference>
<name>A0A8J7IF08_9RHOB</name>
<proteinExistence type="predicted"/>